<sequence>MKVVIAGATGFIGQEALRQCIEHPSITSIVVLSRRQLIRPETNPKVKVVVLDDFLEYGPSTLSEIQGASACIWTLGKPYIPDIDEARRVSLDYTLAAARAFTEQQHAAARDGREAKFRFIYMSGKAVQRDQTKSLWFLSEYRKIRGQVEQKLLEHARENPGVFESYILRPGFVLKKEFNLVDVARSLAPSVRLEALGRVVVDVALNGCESDTLENKDIVERSNAAVKNL</sequence>
<accession>A0A423VW86</accession>
<dbReference type="AlphaFoldDB" id="A0A423VW86"/>
<dbReference type="OrthoDB" id="4161186at2759"/>
<keyword evidence="2" id="KW-1185">Reference proteome</keyword>
<dbReference type="SUPFAM" id="SSF51735">
    <property type="entry name" value="NAD(P)-binding Rossmann-fold domains"/>
    <property type="match status" value="1"/>
</dbReference>
<protein>
    <recommendedName>
        <fullName evidence="3">NAD(P)-binding domain-containing protein</fullName>
    </recommendedName>
</protein>
<reference evidence="1 2" key="1">
    <citation type="submission" date="2015-09" db="EMBL/GenBank/DDBJ databases">
        <title>Host preference determinants of Valsa canker pathogens revealed by comparative genomics.</title>
        <authorList>
            <person name="Yin Z."/>
            <person name="Huang L."/>
        </authorList>
    </citation>
    <scope>NUCLEOTIDE SEQUENCE [LARGE SCALE GENOMIC DNA]</scope>
    <source>
        <strain evidence="1 2">YSFL</strain>
    </source>
</reference>
<name>A0A423VW86_CYTCH</name>
<evidence type="ECO:0000313" key="1">
    <source>
        <dbReference type="EMBL" id="ROV95314.1"/>
    </source>
</evidence>
<dbReference type="Proteomes" id="UP000284375">
    <property type="component" value="Unassembled WGS sequence"/>
</dbReference>
<organism evidence="1 2">
    <name type="scientific">Cytospora chrysosperma</name>
    <name type="common">Cytospora canker fungus</name>
    <name type="synonym">Sphaeria chrysosperma</name>
    <dbReference type="NCBI Taxonomy" id="252740"/>
    <lineage>
        <taxon>Eukaryota</taxon>
        <taxon>Fungi</taxon>
        <taxon>Dikarya</taxon>
        <taxon>Ascomycota</taxon>
        <taxon>Pezizomycotina</taxon>
        <taxon>Sordariomycetes</taxon>
        <taxon>Sordariomycetidae</taxon>
        <taxon>Diaporthales</taxon>
        <taxon>Cytosporaceae</taxon>
        <taxon>Cytospora</taxon>
    </lineage>
</organism>
<dbReference type="STRING" id="252740.A0A423VW86"/>
<comment type="caution">
    <text evidence="1">The sequence shown here is derived from an EMBL/GenBank/DDBJ whole genome shotgun (WGS) entry which is preliminary data.</text>
</comment>
<dbReference type="PANTHER" id="PTHR14097">
    <property type="entry name" value="OXIDOREDUCTASE HTATIP2"/>
    <property type="match status" value="1"/>
</dbReference>
<dbReference type="EMBL" id="LJZO01000024">
    <property type="protein sequence ID" value="ROV95314.1"/>
    <property type="molecule type" value="Genomic_DNA"/>
</dbReference>
<proteinExistence type="predicted"/>
<gene>
    <name evidence="1" type="ORF">VSDG_05992</name>
</gene>
<evidence type="ECO:0008006" key="3">
    <source>
        <dbReference type="Google" id="ProtNLM"/>
    </source>
</evidence>
<evidence type="ECO:0000313" key="2">
    <source>
        <dbReference type="Proteomes" id="UP000284375"/>
    </source>
</evidence>
<dbReference type="PANTHER" id="PTHR14097:SF9">
    <property type="entry name" value="EPIMERASE, PUTATIVE (AFU_ORTHOLOGUE AFUA_8G07320)-RELATED"/>
    <property type="match status" value="1"/>
</dbReference>
<dbReference type="InterPro" id="IPR036291">
    <property type="entry name" value="NAD(P)-bd_dom_sf"/>
</dbReference>
<dbReference type="Gene3D" id="3.40.50.720">
    <property type="entry name" value="NAD(P)-binding Rossmann-like Domain"/>
    <property type="match status" value="1"/>
</dbReference>